<dbReference type="PROSITE" id="PS00654">
    <property type="entry name" value="PRD_1"/>
    <property type="match status" value="1"/>
</dbReference>
<dbReference type="PROSITE" id="PS51372">
    <property type="entry name" value="PRD_2"/>
    <property type="match status" value="2"/>
</dbReference>
<evidence type="ECO:0000313" key="4">
    <source>
        <dbReference type="EMBL" id="MDV2886616.1"/>
    </source>
</evidence>
<dbReference type="InterPro" id="IPR001550">
    <property type="entry name" value="Transcrpt_antitermin_CS"/>
</dbReference>
<dbReference type="InterPro" id="IPR004341">
    <property type="entry name" value="CAT_RNA-bd_dom"/>
</dbReference>
<sequence length="276" mass="32079">MLTVKKVLNNNVLIAEHPEYAEVILIGKGLGFGKKPGEEVAGEVAEKFFVLKEEKEQEQYKQLLDYVDEAFIGLMNDVISMIEERFKVRLHEHIHIALTDHLFYAIKRIHQGFDIKNPFLPETELAYPDEFEMAQTILQHMNQELKINIPEGEIGFVALHIHSALTRRPLQEVNRHTRLISELVGVIESSLGISIDRKDVDYLRLVRHLHHAIERINKEKYEDNQEALKSVLQSEYPVCYNLSWKLIKIMQQALRKTVPDAEAVYLTLHLQRLSKQ</sequence>
<dbReference type="Gene3D" id="1.10.1790.10">
    <property type="entry name" value="PRD domain"/>
    <property type="match status" value="1"/>
</dbReference>
<comment type="caution">
    <text evidence="4">The sequence shown here is derived from an EMBL/GenBank/DDBJ whole genome shotgun (WGS) entry which is preliminary data.</text>
</comment>
<dbReference type="Pfam" id="PF00874">
    <property type="entry name" value="PRD"/>
    <property type="match status" value="2"/>
</dbReference>
<dbReference type="NCBIfam" id="NF047357">
    <property type="entry name" value="antiterm_GlcT"/>
    <property type="match status" value="1"/>
</dbReference>
<evidence type="ECO:0000256" key="2">
    <source>
        <dbReference type="ARBA" id="ARBA00022737"/>
    </source>
</evidence>
<dbReference type="RefSeq" id="WP_323467295.1">
    <property type="nucleotide sequence ID" value="NZ_CP144224.1"/>
</dbReference>
<keyword evidence="2" id="KW-0677">Repeat</keyword>
<dbReference type="InterPro" id="IPR011608">
    <property type="entry name" value="PRD"/>
</dbReference>
<dbReference type="SMART" id="SM01061">
    <property type="entry name" value="CAT_RBD"/>
    <property type="match status" value="1"/>
</dbReference>
<dbReference type="Gene3D" id="1.20.890.100">
    <property type="match status" value="1"/>
</dbReference>
<dbReference type="Pfam" id="PF03123">
    <property type="entry name" value="CAT_RBD"/>
    <property type="match status" value="1"/>
</dbReference>
<comment type="similarity">
    <text evidence="1">Belongs to the transcriptional antiterminator BglG family. GlcT subfamily.</text>
</comment>
<accession>A0AAJ2NQH6</accession>
<feature type="domain" description="PRD" evidence="3">
    <location>
        <begin position="172"/>
        <end position="276"/>
    </location>
</feature>
<name>A0AAJ2NQH6_ALKPS</name>
<feature type="domain" description="PRD" evidence="3">
    <location>
        <begin position="66"/>
        <end position="171"/>
    </location>
</feature>
<dbReference type="PANTHER" id="PTHR30185:SF16">
    <property type="entry name" value="PROTEIN GLCT"/>
    <property type="match status" value="1"/>
</dbReference>
<dbReference type="InterPro" id="IPR050661">
    <property type="entry name" value="BglG_antiterminators"/>
</dbReference>
<dbReference type="PANTHER" id="PTHR30185">
    <property type="entry name" value="CRYPTIC BETA-GLUCOSIDE BGL OPERON ANTITERMINATOR"/>
    <property type="match status" value="1"/>
</dbReference>
<dbReference type="GO" id="GO:0045893">
    <property type="term" value="P:positive regulation of DNA-templated transcription"/>
    <property type="evidence" value="ECO:0007669"/>
    <property type="project" value="InterPro"/>
</dbReference>
<reference evidence="4" key="1">
    <citation type="submission" date="2023-10" db="EMBL/GenBank/DDBJ databases">
        <title>Screening of Alkalihalophilus pseudofirmusBZ-TG-HK211 and Its Alleviation of Salt Stress on Rapeseed Growth.</title>
        <authorList>
            <person name="Zhao B."/>
            <person name="Guo T."/>
        </authorList>
    </citation>
    <scope>NUCLEOTIDE SEQUENCE</scope>
    <source>
        <strain evidence="4">BZ-TG-HK211</strain>
    </source>
</reference>
<dbReference type="Gene3D" id="1.20.58.1950">
    <property type="match status" value="1"/>
</dbReference>
<dbReference type="SUPFAM" id="SSF63520">
    <property type="entry name" value="PTS-regulatory domain, PRD"/>
    <property type="match status" value="2"/>
</dbReference>
<dbReference type="SUPFAM" id="SSF50151">
    <property type="entry name" value="SacY-like RNA-binding domain"/>
    <property type="match status" value="1"/>
</dbReference>
<dbReference type="EMBL" id="JAWJAY010000004">
    <property type="protein sequence ID" value="MDV2886616.1"/>
    <property type="molecule type" value="Genomic_DNA"/>
</dbReference>
<evidence type="ECO:0000313" key="5">
    <source>
        <dbReference type="Proteomes" id="UP001285636"/>
    </source>
</evidence>
<dbReference type="Proteomes" id="UP001285636">
    <property type="component" value="Unassembled WGS sequence"/>
</dbReference>
<protein>
    <submittedName>
        <fullName evidence="4">Transcription antiterminator</fullName>
    </submittedName>
</protein>
<dbReference type="InterPro" id="IPR036650">
    <property type="entry name" value="CAT_RNA-bd_dom_sf"/>
</dbReference>
<gene>
    <name evidence="4" type="ORF">RYX45_15600</name>
</gene>
<organism evidence="4 5">
    <name type="scientific">Alkalihalophilus pseudofirmus</name>
    <name type="common">Bacillus pseudofirmus</name>
    <dbReference type="NCBI Taxonomy" id="79885"/>
    <lineage>
        <taxon>Bacteria</taxon>
        <taxon>Bacillati</taxon>
        <taxon>Bacillota</taxon>
        <taxon>Bacilli</taxon>
        <taxon>Bacillales</taxon>
        <taxon>Bacillaceae</taxon>
        <taxon>Alkalihalophilus</taxon>
    </lineage>
</organism>
<evidence type="ECO:0000256" key="1">
    <source>
        <dbReference type="ARBA" id="ARBA00009115"/>
    </source>
</evidence>
<evidence type="ECO:0000259" key="3">
    <source>
        <dbReference type="PROSITE" id="PS51372"/>
    </source>
</evidence>
<dbReference type="AlphaFoldDB" id="A0AAJ2NQH6"/>
<dbReference type="GO" id="GO:0003723">
    <property type="term" value="F:RNA binding"/>
    <property type="evidence" value="ECO:0007669"/>
    <property type="project" value="InterPro"/>
</dbReference>
<dbReference type="InterPro" id="IPR036634">
    <property type="entry name" value="PRD_sf"/>
</dbReference>
<proteinExistence type="inferred from homology"/>
<dbReference type="Gene3D" id="2.30.24.10">
    <property type="entry name" value="CAT RNA-binding domain"/>
    <property type="match status" value="1"/>
</dbReference>